<protein>
    <recommendedName>
        <fullName evidence="1">Pyrrolo-quinoline quinone repeat domain-containing protein</fullName>
    </recommendedName>
</protein>
<gene>
    <name evidence="2" type="ORF">MNBD_CHLOROFLEXI01-435</name>
</gene>
<dbReference type="InterPro" id="IPR018391">
    <property type="entry name" value="PQQ_b-propeller_rpt"/>
</dbReference>
<feature type="domain" description="Pyrrolo-quinoline quinone repeat" evidence="1">
    <location>
        <begin position="86"/>
        <end position="184"/>
    </location>
</feature>
<dbReference type="SMART" id="SM00564">
    <property type="entry name" value="PQQ"/>
    <property type="match status" value="4"/>
</dbReference>
<reference evidence="2" key="1">
    <citation type="submission" date="2018-06" db="EMBL/GenBank/DDBJ databases">
        <authorList>
            <person name="Zhirakovskaya E."/>
        </authorList>
    </citation>
    <scope>NUCLEOTIDE SEQUENCE</scope>
</reference>
<dbReference type="Gene3D" id="2.130.10.10">
    <property type="entry name" value="YVTN repeat-like/Quinoprotein amine dehydrogenase"/>
    <property type="match status" value="2"/>
</dbReference>
<organism evidence="2">
    <name type="scientific">hydrothermal vent metagenome</name>
    <dbReference type="NCBI Taxonomy" id="652676"/>
    <lineage>
        <taxon>unclassified sequences</taxon>
        <taxon>metagenomes</taxon>
        <taxon>ecological metagenomes</taxon>
    </lineage>
</organism>
<proteinExistence type="predicted"/>
<sequence length="1004" mass="108688">MNFASVKKPIFFFLIGFPLLFGLLMLGQGVETAVIPVSAGGDEWPMVAANPQRTSWTPEEVGGQLRPEWYKPFEAFIPPHVQIIAANNTLYISTANGLYAIDSATGAEKWVYATEFPLGHSPTIDNGIAYVGGLDNKIHAIDANSGTGLWTFSGSGGFETNPLIINGILYAGNRDGKMYAINISGANTGELAWSYQTDGPVLYSAAYNSGVIYFASNDSFAYALNANTGALVWKSAKLPGAGFYSYWPVIYEDKVVFSGSNGYGTNLSWPGSGQLVKIELQELYANQGVPPGTTIGAVSSAAGDWTPGTPTINASRIYDYFAAKPWRRTVFVMNQSNGAESTTAPVLWTGTASGTRYPPVIGVDGVLYQQNNYTSDASIARGHVSGWQPDNPYITNISGDVAAVDEPHAVSGGGNLIYWNLCCDRQSGSINITSPNSSFPNGGINLNREWIYYGYNLLTWAPGYNSLFYTAQPTNYTKPYSNFGTVNGIYGFHGDVAPPIPYNGRVYIQRSNTIMAFSAGSSGATALPLATKRLPPPANIDIPDQDALIAELEAEVTKIVEAGHLRPGYMSHGLFDNSSGNTCGDDLTEYWSNSGDTLYTLLMALPHLSPGLQQAVRTYLQDEYTNYPPYQYNHIGWNSGAQREAYIMPPEIAANLTGPETKNFTLQNSGGWGGEGIWGRNPFAWYALWKYAEEFGGAPAIWSASQTVFFEEFNSQPSDTLLLNMPLIHNAYIAGYIGYLELEQMAGQPQSNNVNNELNRLLQLRANNFTKDTAYKLVSDGGPYCRTLNIASNFMYLVPELAEYLRNTALTAVNSALAEYEDVAPYWFVTFFSGAYAESAIVPLHDSHAIFMAKAFILEATGDELAQYLDEPGFPTGDLFHIQKLTAAIENQVYGFSLTANPVVAGIDSGGSANYEISVVGTGGFVAPINIQIAESYSTLVASPTSTTINPPGSVTVTLDDSSTGSDSQWYVVTVTATGDGIQKTMELRLLVNGFESFLPITFR</sequence>
<dbReference type="AlphaFoldDB" id="A0A3B0VLB4"/>
<dbReference type="InterPro" id="IPR002372">
    <property type="entry name" value="PQQ_rpt_dom"/>
</dbReference>
<dbReference type="PANTHER" id="PTHR34512:SF30">
    <property type="entry name" value="OUTER MEMBRANE PROTEIN ASSEMBLY FACTOR BAMB"/>
    <property type="match status" value="1"/>
</dbReference>
<dbReference type="EMBL" id="UOEU01000405">
    <property type="protein sequence ID" value="VAW32916.1"/>
    <property type="molecule type" value="Genomic_DNA"/>
</dbReference>
<accession>A0A3B0VLB4</accession>
<dbReference type="Pfam" id="PF13360">
    <property type="entry name" value="PQQ_2"/>
    <property type="match status" value="1"/>
</dbReference>
<evidence type="ECO:0000313" key="2">
    <source>
        <dbReference type="EMBL" id="VAW32916.1"/>
    </source>
</evidence>
<dbReference type="InterPro" id="IPR011047">
    <property type="entry name" value="Quinoprotein_ADH-like_sf"/>
</dbReference>
<dbReference type="PANTHER" id="PTHR34512">
    <property type="entry name" value="CELL SURFACE PROTEIN"/>
    <property type="match status" value="1"/>
</dbReference>
<dbReference type="SUPFAM" id="SSF50998">
    <property type="entry name" value="Quinoprotein alcohol dehydrogenase-like"/>
    <property type="match status" value="1"/>
</dbReference>
<dbReference type="InterPro" id="IPR015943">
    <property type="entry name" value="WD40/YVTN_repeat-like_dom_sf"/>
</dbReference>
<evidence type="ECO:0000259" key="1">
    <source>
        <dbReference type="Pfam" id="PF13360"/>
    </source>
</evidence>
<name>A0A3B0VLB4_9ZZZZ</name>